<evidence type="ECO:0000256" key="16">
    <source>
        <dbReference type="ARBA" id="ARBA00031927"/>
    </source>
</evidence>
<evidence type="ECO:0000259" key="22">
    <source>
        <dbReference type="PROSITE" id="PS51462"/>
    </source>
</evidence>
<dbReference type="PANTHER" id="PTHR43758:SF2">
    <property type="entry name" value="OXIDIZED PURINE NUCLEOSIDE TRIPHOSPHATE HYDROLASE"/>
    <property type="match status" value="1"/>
</dbReference>
<evidence type="ECO:0000256" key="7">
    <source>
        <dbReference type="ARBA" id="ARBA00024448"/>
    </source>
</evidence>
<gene>
    <name evidence="23" type="ORF">ELQ90_13865</name>
</gene>
<dbReference type="EC" id="3.6.1.56" evidence="11"/>
<evidence type="ECO:0000256" key="3">
    <source>
        <dbReference type="ARBA" id="ARBA00011245"/>
    </source>
</evidence>
<comment type="cofactor">
    <cofactor evidence="1">
        <name>Mg(2+)</name>
        <dbReference type="ChEBI" id="CHEBI:18420"/>
    </cofactor>
</comment>
<feature type="domain" description="Nudix hydrolase" evidence="22">
    <location>
        <begin position="3"/>
        <end position="140"/>
    </location>
</feature>
<evidence type="ECO:0000256" key="8">
    <source>
        <dbReference type="ARBA" id="ARBA00024459"/>
    </source>
</evidence>
<dbReference type="OrthoDB" id="9804563at2"/>
<evidence type="ECO:0000256" key="17">
    <source>
        <dbReference type="ARBA" id="ARBA00032071"/>
    </source>
</evidence>
<evidence type="ECO:0000256" key="6">
    <source>
        <dbReference type="ARBA" id="ARBA00022842"/>
    </source>
</evidence>
<sequence length="168" mass="18133">MNQHPDVVVCYLLRRGDKGDEVLVGRKLTGLGAGRSVAPGGKILPGESREAAVVREVAEETGIVIDPAGLEPRGTLDYRFPSKPEWSQRSFVFVCRSFSGNGEPSTELEPEWWALGDVPLDRMWDDAASWLPAVLAGGTVDAVFEFGADLSSVVASDHPGWPNGRTQN</sequence>
<comment type="caution">
    <text evidence="23">The sequence shown here is derived from an EMBL/GenBank/DDBJ whole genome shotgun (WGS) entry which is preliminary data.</text>
</comment>
<dbReference type="Pfam" id="PF00293">
    <property type="entry name" value="NUDIX"/>
    <property type="match status" value="1"/>
</dbReference>
<evidence type="ECO:0000256" key="12">
    <source>
        <dbReference type="ARBA" id="ARBA00026218"/>
    </source>
</evidence>
<dbReference type="EMBL" id="RZNB01000006">
    <property type="protein sequence ID" value="RWZ46531.1"/>
    <property type="molecule type" value="Genomic_DNA"/>
</dbReference>
<evidence type="ECO:0000256" key="14">
    <source>
        <dbReference type="ARBA" id="ARBA00030634"/>
    </source>
</evidence>
<dbReference type="InterPro" id="IPR003563">
    <property type="entry name" value="8ODP"/>
</dbReference>
<dbReference type="PANTHER" id="PTHR43758">
    <property type="entry name" value="7,8-DIHYDRO-8-OXOGUANINE TRIPHOSPHATASE"/>
    <property type="match status" value="1"/>
</dbReference>
<dbReference type="PROSITE" id="PS51462">
    <property type="entry name" value="NUDIX"/>
    <property type="match status" value="1"/>
</dbReference>
<dbReference type="SUPFAM" id="SSF55811">
    <property type="entry name" value="Nudix"/>
    <property type="match status" value="1"/>
</dbReference>
<evidence type="ECO:0000313" key="24">
    <source>
        <dbReference type="Proteomes" id="UP000288547"/>
    </source>
</evidence>
<organism evidence="23 24">
    <name type="scientific">Labedella phragmitis</name>
    <dbReference type="NCBI Taxonomy" id="2498849"/>
    <lineage>
        <taxon>Bacteria</taxon>
        <taxon>Bacillati</taxon>
        <taxon>Actinomycetota</taxon>
        <taxon>Actinomycetes</taxon>
        <taxon>Micrococcales</taxon>
        <taxon>Microbacteriaceae</taxon>
        <taxon>Labedella</taxon>
    </lineage>
</organism>
<keyword evidence="4" id="KW-0479">Metal-binding</keyword>
<dbReference type="GO" id="GO:0042262">
    <property type="term" value="P:DNA protection"/>
    <property type="evidence" value="ECO:0007669"/>
    <property type="project" value="InterPro"/>
</dbReference>
<reference evidence="23 24" key="1">
    <citation type="submission" date="2018-12" db="EMBL/GenBank/DDBJ databases">
        <authorList>
            <person name="Li F."/>
        </authorList>
    </citation>
    <scope>NUCLEOTIDE SEQUENCE [LARGE SCALE GENOMIC DNA]</scope>
    <source>
        <strain evidence="23 24">11W25H-1</strain>
    </source>
</reference>
<keyword evidence="5" id="KW-0378">Hydrolase</keyword>
<accession>A0A444PQ22</accession>
<comment type="subunit">
    <text evidence="3">Monomer.</text>
</comment>
<evidence type="ECO:0000256" key="2">
    <source>
        <dbReference type="ARBA" id="ARBA00005582"/>
    </source>
</evidence>
<comment type="catalytic activity">
    <reaction evidence="10">
        <text>2-oxo-ATP + H2O = 2-oxo-AMP + diphosphate + H(+)</text>
        <dbReference type="Rhea" id="RHEA:67392"/>
        <dbReference type="ChEBI" id="CHEBI:15377"/>
        <dbReference type="ChEBI" id="CHEBI:15378"/>
        <dbReference type="ChEBI" id="CHEBI:33019"/>
        <dbReference type="ChEBI" id="CHEBI:71395"/>
        <dbReference type="ChEBI" id="CHEBI:172878"/>
    </reaction>
    <physiologicalReaction direction="left-to-right" evidence="10">
        <dbReference type="Rhea" id="RHEA:67393"/>
    </physiologicalReaction>
</comment>
<evidence type="ECO:0000256" key="10">
    <source>
        <dbReference type="ARBA" id="ARBA00024596"/>
    </source>
</evidence>
<dbReference type="GO" id="GO:0005737">
    <property type="term" value="C:cytoplasm"/>
    <property type="evidence" value="ECO:0007669"/>
    <property type="project" value="TreeGrafter"/>
</dbReference>
<dbReference type="Proteomes" id="UP000288547">
    <property type="component" value="Unassembled WGS sequence"/>
</dbReference>
<dbReference type="AlphaFoldDB" id="A0A444PQ22"/>
<evidence type="ECO:0000256" key="19">
    <source>
        <dbReference type="ARBA" id="ARBA00048894"/>
    </source>
</evidence>
<keyword evidence="24" id="KW-1185">Reference proteome</keyword>
<comment type="catalytic activity">
    <reaction evidence="19">
        <text>O(6)-methyl-dGTP + H2O = O(6)-methyl-dGMP + diphosphate + H(+)</text>
        <dbReference type="Rhea" id="RHEA:67600"/>
        <dbReference type="ChEBI" id="CHEBI:15377"/>
        <dbReference type="ChEBI" id="CHEBI:15378"/>
        <dbReference type="ChEBI" id="CHEBI:33019"/>
        <dbReference type="ChEBI" id="CHEBI:169974"/>
        <dbReference type="ChEBI" id="CHEBI:169975"/>
    </reaction>
    <physiologicalReaction direction="left-to-right" evidence="19">
        <dbReference type="Rhea" id="RHEA:67601"/>
    </physiologicalReaction>
</comment>
<dbReference type="PROSITE" id="PS00893">
    <property type="entry name" value="NUDIX_BOX"/>
    <property type="match status" value="1"/>
</dbReference>
<evidence type="ECO:0000256" key="5">
    <source>
        <dbReference type="ARBA" id="ARBA00022801"/>
    </source>
</evidence>
<comment type="catalytic activity">
    <reaction evidence="20">
        <text>N(6)-methyl-dATP + H2O = N(6)-methyl-dAMP + diphosphate + H(+)</text>
        <dbReference type="Rhea" id="RHEA:67604"/>
        <dbReference type="ChEBI" id="CHEBI:15377"/>
        <dbReference type="ChEBI" id="CHEBI:15378"/>
        <dbReference type="ChEBI" id="CHEBI:33019"/>
        <dbReference type="ChEBI" id="CHEBI:169976"/>
        <dbReference type="ChEBI" id="CHEBI:172872"/>
    </reaction>
    <physiologicalReaction direction="left-to-right" evidence="20">
        <dbReference type="Rhea" id="RHEA:67605"/>
    </physiologicalReaction>
</comment>
<evidence type="ECO:0000256" key="18">
    <source>
        <dbReference type="ARBA" id="ARBA00048002"/>
    </source>
</evidence>
<evidence type="ECO:0000256" key="13">
    <source>
        <dbReference type="ARBA" id="ARBA00029673"/>
    </source>
</evidence>
<comment type="catalytic activity">
    <reaction evidence="8">
        <text>2-oxo-dATP + H2O = 2-oxo-dAMP + diphosphate + H(+)</text>
        <dbReference type="Rhea" id="RHEA:31583"/>
        <dbReference type="ChEBI" id="CHEBI:15377"/>
        <dbReference type="ChEBI" id="CHEBI:15378"/>
        <dbReference type="ChEBI" id="CHEBI:33019"/>
        <dbReference type="ChEBI" id="CHEBI:63212"/>
        <dbReference type="ChEBI" id="CHEBI:77897"/>
        <dbReference type="EC" id="3.6.1.56"/>
    </reaction>
    <physiologicalReaction direction="left-to-right" evidence="8">
        <dbReference type="Rhea" id="RHEA:31584"/>
    </physiologicalReaction>
</comment>
<name>A0A444PQ22_9MICO</name>
<evidence type="ECO:0000256" key="15">
    <source>
        <dbReference type="ARBA" id="ARBA00030682"/>
    </source>
</evidence>
<dbReference type="InterPro" id="IPR000086">
    <property type="entry name" value="NUDIX_hydrolase_dom"/>
</dbReference>
<evidence type="ECO:0000256" key="1">
    <source>
        <dbReference type="ARBA" id="ARBA00001946"/>
    </source>
</evidence>
<dbReference type="GO" id="GO:0008828">
    <property type="term" value="F:dATP diphosphatase activity"/>
    <property type="evidence" value="ECO:0007669"/>
    <property type="project" value="UniProtKB-EC"/>
</dbReference>
<evidence type="ECO:0000313" key="23">
    <source>
        <dbReference type="EMBL" id="RWZ46531.1"/>
    </source>
</evidence>
<evidence type="ECO:0000256" key="9">
    <source>
        <dbReference type="ARBA" id="ARBA00024486"/>
    </source>
</evidence>
<comment type="function">
    <text evidence="21">Oxidized purine nucleoside triphosphate hydrolase which is a prominent sanitizer of the oxidized nucleotide pool. Catalyzes the hydrolysis of 2-oxo-dATP (2-hydroxy-dATP) into 2-oxo-dAMP. Also has a significant hydrolase activity toward 2-oxo-ATP, 8-oxo-dGTP and 8-oxo-dATP. Through the hydrolysis of oxidized purine nucleoside triphosphates, prevents their incorporation into DNA and the subsequent transversions A:T to C:G and G:C to T:A. Also catalyzes the hydrolysis of methylated purine nucleoside triphosphate preventing their integration into DNA. Through this antimutagenic activity protects cells from oxidative stress.</text>
</comment>
<evidence type="ECO:0000256" key="21">
    <source>
        <dbReference type="ARBA" id="ARBA00053094"/>
    </source>
</evidence>
<comment type="catalytic activity">
    <reaction evidence="18">
        <text>N(6)-methyl-ATP + H2O = N(6)-methyl-AMP + diphosphate + H(+)</text>
        <dbReference type="Rhea" id="RHEA:67608"/>
        <dbReference type="ChEBI" id="CHEBI:15377"/>
        <dbReference type="ChEBI" id="CHEBI:15378"/>
        <dbReference type="ChEBI" id="CHEBI:33019"/>
        <dbReference type="ChEBI" id="CHEBI:144842"/>
        <dbReference type="ChEBI" id="CHEBI:172873"/>
    </reaction>
    <physiologicalReaction direction="left-to-right" evidence="18">
        <dbReference type="Rhea" id="RHEA:67609"/>
    </physiologicalReaction>
</comment>
<dbReference type="Gene3D" id="3.90.79.10">
    <property type="entry name" value="Nucleoside Triphosphate Pyrophosphohydrolase"/>
    <property type="match status" value="1"/>
</dbReference>
<dbReference type="GO" id="GO:0008413">
    <property type="term" value="F:8-oxo-7,8-dihydroguanosine triphosphate pyrophosphatase activity"/>
    <property type="evidence" value="ECO:0007669"/>
    <property type="project" value="InterPro"/>
</dbReference>
<evidence type="ECO:0000256" key="11">
    <source>
        <dbReference type="ARBA" id="ARBA00026103"/>
    </source>
</evidence>
<dbReference type="InterPro" id="IPR015797">
    <property type="entry name" value="NUDIX_hydrolase-like_dom_sf"/>
</dbReference>
<comment type="catalytic activity">
    <reaction evidence="9">
        <text>8-oxo-dGTP + H2O = 8-oxo-dGMP + diphosphate + H(+)</text>
        <dbReference type="Rhea" id="RHEA:31575"/>
        <dbReference type="ChEBI" id="CHEBI:15377"/>
        <dbReference type="ChEBI" id="CHEBI:15378"/>
        <dbReference type="ChEBI" id="CHEBI:33019"/>
        <dbReference type="ChEBI" id="CHEBI:63224"/>
        <dbReference type="ChEBI" id="CHEBI:77896"/>
    </reaction>
    <physiologicalReaction direction="left-to-right" evidence="9">
        <dbReference type="Rhea" id="RHEA:31576"/>
    </physiologicalReaction>
</comment>
<protein>
    <recommendedName>
        <fullName evidence="12">Oxidized purine nucleoside triphosphate hydrolase</fullName>
        <ecNumber evidence="11">3.6.1.56</ecNumber>
    </recommendedName>
    <alternativeName>
        <fullName evidence="16">2-hydroxy-dATP diphosphatase</fullName>
    </alternativeName>
    <alternativeName>
        <fullName evidence="15">7,8-dihydro-8-oxoguanine triphosphatase</fullName>
    </alternativeName>
    <alternativeName>
        <fullName evidence="14">8-oxo-dGTPase</fullName>
    </alternativeName>
    <alternativeName>
        <fullName evidence="17">Methylated purine nucleoside triphosphate hydrolase</fullName>
    </alternativeName>
    <alternativeName>
        <fullName evidence="13">Nucleoside diphosphate-linked moiety X motif 1</fullName>
    </alternativeName>
</protein>
<comment type="catalytic activity">
    <reaction evidence="7">
        <text>8-oxo-dATP + H2O = 8-oxo-dAMP + diphosphate + H(+)</text>
        <dbReference type="Rhea" id="RHEA:65396"/>
        <dbReference type="ChEBI" id="CHEBI:15377"/>
        <dbReference type="ChEBI" id="CHEBI:15378"/>
        <dbReference type="ChEBI" id="CHEBI:33019"/>
        <dbReference type="ChEBI" id="CHEBI:71361"/>
        <dbReference type="ChEBI" id="CHEBI:172871"/>
    </reaction>
    <physiologicalReaction direction="left-to-right" evidence="7">
        <dbReference type="Rhea" id="RHEA:65397"/>
    </physiologicalReaction>
</comment>
<evidence type="ECO:0000256" key="4">
    <source>
        <dbReference type="ARBA" id="ARBA00022723"/>
    </source>
</evidence>
<dbReference type="GO" id="GO:0046872">
    <property type="term" value="F:metal ion binding"/>
    <property type="evidence" value="ECO:0007669"/>
    <property type="project" value="UniProtKB-KW"/>
</dbReference>
<proteinExistence type="inferred from homology"/>
<comment type="similarity">
    <text evidence="2">Belongs to the Nudix hydrolase family.</text>
</comment>
<dbReference type="RefSeq" id="WP_128495882.1">
    <property type="nucleotide sequence ID" value="NZ_RZNB01000006.1"/>
</dbReference>
<keyword evidence="6" id="KW-0460">Magnesium</keyword>
<dbReference type="InterPro" id="IPR020084">
    <property type="entry name" value="NUDIX_hydrolase_CS"/>
</dbReference>
<evidence type="ECO:0000256" key="20">
    <source>
        <dbReference type="ARBA" id="ARBA00049032"/>
    </source>
</evidence>
<dbReference type="CDD" id="cd03427">
    <property type="entry name" value="NUDIX_MTH1_Nudt1"/>
    <property type="match status" value="1"/>
</dbReference>
<dbReference type="PRINTS" id="PR01403">
    <property type="entry name" value="8OXTPHPHTASE"/>
</dbReference>